<feature type="transmembrane region" description="Helical" evidence="1">
    <location>
        <begin position="21"/>
        <end position="45"/>
    </location>
</feature>
<name>A0A383DTM2_9ZZZZ</name>
<keyword evidence="1" id="KW-0472">Membrane</keyword>
<reference evidence="2" key="1">
    <citation type="submission" date="2018-05" db="EMBL/GenBank/DDBJ databases">
        <authorList>
            <person name="Lanie J.A."/>
            <person name="Ng W.-L."/>
            <person name="Kazmierczak K.M."/>
            <person name="Andrzejewski T.M."/>
            <person name="Davidsen T.M."/>
            <person name="Wayne K.J."/>
            <person name="Tettelin H."/>
            <person name="Glass J.I."/>
            <person name="Rusch D."/>
            <person name="Podicherti R."/>
            <person name="Tsui H.-C.T."/>
            <person name="Winkler M.E."/>
        </authorList>
    </citation>
    <scope>NUCLEOTIDE SEQUENCE</scope>
</reference>
<protein>
    <recommendedName>
        <fullName evidence="3">MotA/TolQ/ExbB proton channel domain-containing protein</fullName>
    </recommendedName>
</protein>
<accession>A0A383DTM2</accession>
<evidence type="ECO:0000313" key="2">
    <source>
        <dbReference type="EMBL" id="SVE47876.1"/>
    </source>
</evidence>
<dbReference type="EMBL" id="UINC01220107">
    <property type="protein sequence ID" value="SVE47876.1"/>
    <property type="molecule type" value="Genomic_DNA"/>
</dbReference>
<organism evidence="2">
    <name type="scientific">marine metagenome</name>
    <dbReference type="NCBI Taxonomy" id="408172"/>
    <lineage>
        <taxon>unclassified sequences</taxon>
        <taxon>metagenomes</taxon>
        <taxon>ecological metagenomes</taxon>
    </lineage>
</organism>
<keyword evidence="1" id="KW-1133">Transmembrane helix</keyword>
<proteinExistence type="predicted"/>
<keyword evidence="1" id="KW-0812">Transmembrane</keyword>
<dbReference type="AlphaFoldDB" id="A0A383DTM2"/>
<evidence type="ECO:0000256" key="1">
    <source>
        <dbReference type="SAM" id="Phobius"/>
    </source>
</evidence>
<sequence>MIMMMNDENLEKILFRVIAPVVGIGTIIMMALLGLALYLIFNALIEFNPTIWDMLGSKSIK</sequence>
<gene>
    <name evidence="2" type="ORF">METZ01_LOCUS500730</name>
</gene>
<evidence type="ECO:0008006" key="3">
    <source>
        <dbReference type="Google" id="ProtNLM"/>
    </source>
</evidence>